<dbReference type="InterPro" id="IPR033992">
    <property type="entry name" value="NKR-like_CTLD"/>
</dbReference>
<dbReference type="SMART" id="SM00034">
    <property type="entry name" value="CLECT"/>
    <property type="match status" value="1"/>
</dbReference>
<name>K7FRJ6_PELSI</name>
<protein>
    <recommendedName>
        <fullName evidence="3">C-type lectin domain-containing protein</fullName>
    </recommendedName>
</protein>
<dbReference type="PANTHER" id="PTHR45710:SF35">
    <property type="entry name" value="C-TYPE LECTIN DOMAIN FAMILY 2 MEMBER D"/>
    <property type="match status" value="1"/>
</dbReference>
<keyword evidence="2" id="KW-0430">Lectin</keyword>
<dbReference type="Gene3D" id="3.10.100.10">
    <property type="entry name" value="Mannose-Binding Protein A, subunit A"/>
    <property type="match status" value="1"/>
</dbReference>
<dbReference type="GO" id="GO:0005886">
    <property type="term" value="C:plasma membrane"/>
    <property type="evidence" value="ECO:0007669"/>
    <property type="project" value="UniProtKB-SubCell"/>
</dbReference>
<keyword evidence="5" id="KW-1185">Reference proteome</keyword>
<evidence type="ECO:0000259" key="3">
    <source>
        <dbReference type="PROSITE" id="PS50041"/>
    </source>
</evidence>
<comment type="subcellular location">
    <subcellularLocation>
        <location evidence="1">Cell membrane</location>
        <topology evidence="1">Single-pass type II membrane protein</topology>
    </subcellularLocation>
</comment>
<dbReference type="Ensembl" id="ENSPSIT00000010709.1">
    <property type="protein sequence ID" value="ENSPSIP00000010656.1"/>
    <property type="gene ID" value="ENSPSIG00000009635.1"/>
</dbReference>
<dbReference type="Proteomes" id="UP000007267">
    <property type="component" value="Unassembled WGS sequence"/>
</dbReference>
<dbReference type="EMBL" id="AGCU01137491">
    <property type="status" value="NOT_ANNOTATED_CDS"/>
    <property type="molecule type" value="Genomic_DNA"/>
</dbReference>
<evidence type="ECO:0000313" key="4">
    <source>
        <dbReference type="Ensembl" id="ENSPSIP00000010656.1"/>
    </source>
</evidence>
<dbReference type="PROSITE" id="PS50041">
    <property type="entry name" value="C_TYPE_LECTIN_2"/>
    <property type="match status" value="1"/>
</dbReference>
<reference evidence="5" key="2">
    <citation type="journal article" date="2013" name="Nat. Genet.">
        <title>The draft genomes of soft-shell turtle and green sea turtle yield insights into the development and evolution of the turtle-specific body plan.</title>
        <authorList>
            <person name="Wang Z."/>
            <person name="Pascual-Anaya J."/>
            <person name="Zadissa A."/>
            <person name="Li W."/>
            <person name="Niimura Y."/>
            <person name="Huang Z."/>
            <person name="Li C."/>
            <person name="White S."/>
            <person name="Xiong Z."/>
            <person name="Fang D."/>
            <person name="Wang B."/>
            <person name="Ming Y."/>
            <person name="Chen Y."/>
            <person name="Zheng Y."/>
            <person name="Kuraku S."/>
            <person name="Pignatelli M."/>
            <person name="Herrero J."/>
            <person name="Beal K."/>
            <person name="Nozawa M."/>
            <person name="Li Q."/>
            <person name="Wang J."/>
            <person name="Zhang H."/>
            <person name="Yu L."/>
            <person name="Shigenobu S."/>
            <person name="Wang J."/>
            <person name="Liu J."/>
            <person name="Flicek P."/>
            <person name="Searle S."/>
            <person name="Wang J."/>
            <person name="Kuratani S."/>
            <person name="Yin Y."/>
            <person name="Aken B."/>
            <person name="Zhang G."/>
            <person name="Irie N."/>
        </authorList>
    </citation>
    <scope>NUCLEOTIDE SEQUENCE [LARGE SCALE GENOMIC DNA]</scope>
    <source>
        <strain evidence="5">Daiwa-1</strain>
    </source>
</reference>
<dbReference type="Pfam" id="PF00059">
    <property type="entry name" value="Lectin_C"/>
    <property type="match status" value="1"/>
</dbReference>
<dbReference type="InterPro" id="IPR001304">
    <property type="entry name" value="C-type_lectin-like"/>
</dbReference>
<reference evidence="4" key="3">
    <citation type="submission" date="2025-08" db="UniProtKB">
        <authorList>
            <consortium name="Ensembl"/>
        </authorList>
    </citation>
    <scope>IDENTIFICATION</scope>
</reference>
<dbReference type="InterPro" id="IPR016187">
    <property type="entry name" value="CTDL_fold"/>
</dbReference>
<reference evidence="5" key="1">
    <citation type="submission" date="2011-10" db="EMBL/GenBank/DDBJ databases">
        <authorList>
            <consortium name="Soft-shell Turtle Genome Consortium"/>
        </authorList>
    </citation>
    <scope>NUCLEOTIDE SEQUENCE [LARGE SCALE GENOMIC DNA]</scope>
    <source>
        <strain evidence="5">Daiwa-1</strain>
    </source>
</reference>
<dbReference type="InterPro" id="IPR050828">
    <property type="entry name" value="C-type_lectin/matrix_domain"/>
</dbReference>
<evidence type="ECO:0000256" key="1">
    <source>
        <dbReference type="ARBA" id="ARBA00004401"/>
    </source>
</evidence>
<sequence length="160" mass="17999">LITVTLFTSVRWPPESNLPHVSTSAPQIAKCPGACCPDGWVGYRGKCYYFSDAEGTWNSSQSFCSSFNASLAGIDTEKDLTFIMRYKGISEHWIGLKRVSDQSWQWVNSKQFNNLFPVRGKGDCVYLSDSFATSSWCHTQRYWICSKPDGMPREDVMPGG</sequence>
<dbReference type="GeneTree" id="ENSGT00940000155319"/>
<dbReference type="OMA" id="RIRITNF"/>
<dbReference type="InterPro" id="IPR016186">
    <property type="entry name" value="C-type_lectin-like/link_sf"/>
</dbReference>
<dbReference type="GO" id="GO:0030246">
    <property type="term" value="F:carbohydrate binding"/>
    <property type="evidence" value="ECO:0007669"/>
    <property type="project" value="UniProtKB-KW"/>
</dbReference>
<dbReference type="SUPFAM" id="SSF56436">
    <property type="entry name" value="C-type lectin-like"/>
    <property type="match status" value="1"/>
</dbReference>
<reference evidence="4" key="4">
    <citation type="submission" date="2025-09" db="UniProtKB">
        <authorList>
            <consortium name="Ensembl"/>
        </authorList>
    </citation>
    <scope>IDENTIFICATION</scope>
</reference>
<feature type="domain" description="C-type lectin" evidence="3">
    <location>
        <begin position="43"/>
        <end position="146"/>
    </location>
</feature>
<organism evidence="4 5">
    <name type="scientific">Pelodiscus sinensis</name>
    <name type="common">Chinese softshell turtle</name>
    <name type="synonym">Trionyx sinensis</name>
    <dbReference type="NCBI Taxonomy" id="13735"/>
    <lineage>
        <taxon>Eukaryota</taxon>
        <taxon>Metazoa</taxon>
        <taxon>Chordata</taxon>
        <taxon>Craniata</taxon>
        <taxon>Vertebrata</taxon>
        <taxon>Euteleostomi</taxon>
        <taxon>Archelosauria</taxon>
        <taxon>Testudinata</taxon>
        <taxon>Testudines</taxon>
        <taxon>Cryptodira</taxon>
        <taxon>Trionychia</taxon>
        <taxon>Trionychidae</taxon>
        <taxon>Pelodiscus</taxon>
    </lineage>
</organism>
<dbReference type="CDD" id="cd03593">
    <property type="entry name" value="CLECT_NK_receptors_like"/>
    <property type="match status" value="1"/>
</dbReference>
<evidence type="ECO:0000313" key="5">
    <source>
        <dbReference type="Proteomes" id="UP000007267"/>
    </source>
</evidence>
<dbReference type="HOGENOM" id="CLU_049894_8_4_1"/>
<dbReference type="eggNOG" id="KOG4297">
    <property type="taxonomic scope" value="Eukaryota"/>
</dbReference>
<evidence type="ECO:0000256" key="2">
    <source>
        <dbReference type="ARBA" id="ARBA00022734"/>
    </source>
</evidence>
<dbReference type="PANTHER" id="PTHR45710">
    <property type="entry name" value="C-TYPE LECTIN DOMAIN-CONTAINING PROTEIN 180"/>
    <property type="match status" value="1"/>
</dbReference>
<accession>K7FRJ6</accession>
<proteinExistence type="predicted"/>
<dbReference type="AlphaFoldDB" id="K7FRJ6"/>